<evidence type="ECO:0000259" key="10">
    <source>
        <dbReference type="PROSITE" id="PS50112"/>
    </source>
</evidence>
<dbReference type="PROSITE" id="PS50113">
    <property type="entry name" value="PAC"/>
    <property type="match status" value="2"/>
</dbReference>
<dbReference type="SUPFAM" id="SSF55785">
    <property type="entry name" value="PYP-like sensor domain (PAS domain)"/>
    <property type="match status" value="3"/>
</dbReference>
<feature type="domain" description="Histidine kinase" evidence="9">
    <location>
        <begin position="411"/>
        <end position="668"/>
    </location>
</feature>
<dbReference type="NCBIfam" id="TIGR00229">
    <property type="entry name" value="sensory_box"/>
    <property type="match status" value="2"/>
</dbReference>
<dbReference type="EMBL" id="FNIN01000001">
    <property type="protein sequence ID" value="SDN24200.1"/>
    <property type="molecule type" value="Genomic_DNA"/>
</dbReference>
<dbReference type="Gene3D" id="3.30.450.20">
    <property type="entry name" value="PAS domain"/>
    <property type="match status" value="3"/>
</dbReference>
<dbReference type="Pfam" id="PF00989">
    <property type="entry name" value="PAS"/>
    <property type="match status" value="1"/>
</dbReference>
<evidence type="ECO:0000256" key="7">
    <source>
        <dbReference type="ARBA" id="ARBA00022840"/>
    </source>
</evidence>
<feature type="domain" description="PAS" evidence="10">
    <location>
        <begin position="271"/>
        <end position="317"/>
    </location>
</feature>
<sequence length="669" mass="76544">MLKKDIFSYQNKKIIPRYLPGTYKKRKLKTFPKQDILSVCSGLIESVCDGLVIVDSNFKIVKTNKNFLKIVQKDQVVGKYIFDILPDNTFISILKKKFNNDTYLGENIFYFNKRSFKPTISLLGDNLYVIVLQDFTFINTFQSVNKKLKSREKWYKAVVNNIQSGLAIVDYDTRKILDINPELEKILLINKNDIIGKSCYDYLCGGDRRICANIFENNNLEYNIVVKNRDGKDVYLYKKVTALDIEGKKYILESIVDITELKKVEQEYKNISTRLKILFNSLPFLVIAIDVEDKIIEWNPLAEILFGFKREQVVGKNFSEIKDKVKWKETLSLSPNEDSFKLESQMEVRYLRSDGKSGFLDLRFIDFRELPGDGDEKILLIVGNDITEFKVIQSQLSQAQKLEAIGQLAAGIAHEINTPAQYVSDNLYFLSETLEDLTNLIEDLRQCLTSSKNIEESKRILKEKLESMDIDFILEEFPKAIEQSLEGIKRISKIVQSMKQFAHPGSGEEKVFTNLNKAIENASIITKNTWKYVADFELDLEEDLPLVKCYPFEINQVLLNMIVNAADAIKEKVGENASKGDKGKIKITTRKVGDRVRILIEDTGCGIPEDILPKIFEPFFTTKEVGKGTGQGLAISYNIIVEKHKGLLSVQSEVNKGTVFNIEIPIDEE</sequence>
<dbReference type="CDD" id="cd00130">
    <property type="entry name" value="PAS"/>
    <property type="match status" value="2"/>
</dbReference>
<feature type="domain" description="PAS" evidence="10">
    <location>
        <begin position="151"/>
        <end position="203"/>
    </location>
</feature>
<dbReference type="PRINTS" id="PR00344">
    <property type="entry name" value="BCTRLSENSOR"/>
</dbReference>
<keyword evidence="7" id="KW-0067">ATP-binding</keyword>
<keyword evidence="6" id="KW-0418">Kinase</keyword>
<dbReference type="InterPro" id="IPR003594">
    <property type="entry name" value="HATPase_dom"/>
</dbReference>
<dbReference type="Pfam" id="PF02518">
    <property type="entry name" value="HATPase_c"/>
    <property type="match status" value="1"/>
</dbReference>
<dbReference type="InterPro" id="IPR005467">
    <property type="entry name" value="His_kinase_dom"/>
</dbReference>
<dbReference type="GO" id="GO:0006355">
    <property type="term" value="P:regulation of DNA-templated transcription"/>
    <property type="evidence" value="ECO:0007669"/>
    <property type="project" value="InterPro"/>
</dbReference>
<dbReference type="STRING" id="206665.SAMN04488516_101150"/>
<dbReference type="CDD" id="cd00082">
    <property type="entry name" value="HisKA"/>
    <property type="match status" value="1"/>
</dbReference>
<keyword evidence="13" id="KW-1185">Reference proteome</keyword>
<dbReference type="AlphaFoldDB" id="A0A1G9ZSJ9"/>
<dbReference type="SUPFAM" id="SSF55874">
    <property type="entry name" value="ATPase domain of HSP90 chaperone/DNA topoisomerase II/histidine kinase"/>
    <property type="match status" value="1"/>
</dbReference>
<dbReference type="InterPro" id="IPR000014">
    <property type="entry name" value="PAS"/>
</dbReference>
<feature type="domain" description="PAC" evidence="11">
    <location>
        <begin position="218"/>
        <end position="270"/>
    </location>
</feature>
<evidence type="ECO:0000313" key="12">
    <source>
        <dbReference type="EMBL" id="SDN24200.1"/>
    </source>
</evidence>
<protein>
    <recommendedName>
        <fullName evidence="2">histidine kinase</fullName>
        <ecNumber evidence="2">2.7.13.3</ecNumber>
    </recommendedName>
</protein>
<keyword evidence="4" id="KW-0808">Transferase</keyword>
<evidence type="ECO:0000256" key="3">
    <source>
        <dbReference type="ARBA" id="ARBA00022553"/>
    </source>
</evidence>
<dbReference type="PROSITE" id="PS50109">
    <property type="entry name" value="HIS_KIN"/>
    <property type="match status" value="1"/>
</dbReference>
<keyword evidence="3" id="KW-0597">Phosphoprotein</keyword>
<dbReference type="PANTHER" id="PTHR43065:SF46">
    <property type="entry name" value="C4-DICARBOXYLATE TRANSPORT SENSOR PROTEIN DCTB"/>
    <property type="match status" value="1"/>
</dbReference>
<dbReference type="InterPro" id="IPR036890">
    <property type="entry name" value="HATPase_C_sf"/>
</dbReference>
<dbReference type="SMART" id="SM00387">
    <property type="entry name" value="HATPase_c"/>
    <property type="match status" value="1"/>
</dbReference>
<dbReference type="Proteomes" id="UP000199602">
    <property type="component" value="Unassembled WGS sequence"/>
</dbReference>
<evidence type="ECO:0000256" key="8">
    <source>
        <dbReference type="ARBA" id="ARBA00023012"/>
    </source>
</evidence>
<accession>A0A1G9ZSJ9</accession>
<evidence type="ECO:0000259" key="11">
    <source>
        <dbReference type="PROSITE" id="PS50113"/>
    </source>
</evidence>
<dbReference type="EC" id="2.7.13.3" evidence="2"/>
<dbReference type="PROSITE" id="PS50112">
    <property type="entry name" value="PAS"/>
    <property type="match status" value="2"/>
</dbReference>
<feature type="domain" description="PAC" evidence="11">
    <location>
        <begin position="344"/>
        <end position="398"/>
    </location>
</feature>
<dbReference type="GO" id="GO:0005524">
    <property type="term" value="F:ATP binding"/>
    <property type="evidence" value="ECO:0007669"/>
    <property type="project" value="UniProtKB-KW"/>
</dbReference>
<dbReference type="InterPro" id="IPR004358">
    <property type="entry name" value="Sig_transdc_His_kin-like_C"/>
</dbReference>
<dbReference type="InterPro" id="IPR003661">
    <property type="entry name" value="HisK_dim/P_dom"/>
</dbReference>
<keyword evidence="5" id="KW-0547">Nucleotide-binding</keyword>
<comment type="catalytic activity">
    <reaction evidence="1">
        <text>ATP + protein L-histidine = ADP + protein N-phospho-L-histidine.</text>
        <dbReference type="EC" id="2.7.13.3"/>
    </reaction>
</comment>
<dbReference type="InterPro" id="IPR035965">
    <property type="entry name" value="PAS-like_dom_sf"/>
</dbReference>
<dbReference type="PANTHER" id="PTHR43065">
    <property type="entry name" value="SENSOR HISTIDINE KINASE"/>
    <property type="match status" value="1"/>
</dbReference>
<proteinExistence type="predicted"/>
<evidence type="ECO:0000259" key="9">
    <source>
        <dbReference type="PROSITE" id="PS50109"/>
    </source>
</evidence>
<organism evidence="12 13">
    <name type="scientific">Desulfonauticus submarinus</name>
    <dbReference type="NCBI Taxonomy" id="206665"/>
    <lineage>
        <taxon>Bacteria</taxon>
        <taxon>Pseudomonadati</taxon>
        <taxon>Thermodesulfobacteriota</taxon>
        <taxon>Desulfovibrionia</taxon>
        <taxon>Desulfovibrionales</taxon>
        <taxon>Desulfonauticaceae</taxon>
        <taxon>Desulfonauticus</taxon>
    </lineage>
</organism>
<dbReference type="InterPro" id="IPR013767">
    <property type="entry name" value="PAS_fold"/>
</dbReference>
<evidence type="ECO:0000256" key="2">
    <source>
        <dbReference type="ARBA" id="ARBA00012438"/>
    </source>
</evidence>
<dbReference type="GO" id="GO:0000155">
    <property type="term" value="F:phosphorelay sensor kinase activity"/>
    <property type="evidence" value="ECO:0007669"/>
    <property type="project" value="InterPro"/>
</dbReference>
<evidence type="ECO:0000256" key="6">
    <source>
        <dbReference type="ARBA" id="ARBA00022777"/>
    </source>
</evidence>
<evidence type="ECO:0000256" key="5">
    <source>
        <dbReference type="ARBA" id="ARBA00022741"/>
    </source>
</evidence>
<reference evidence="12 13" key="1">
    <citation type="submission" date="2016-10" db="EMBL/GenBank/DDBJ databases">
        <authorList>
            <person name="de Groot N.N."/>
        </authorList>
    </citation>
    <scope>NUCLEOTIDE SEQUENCE [LARGE SCALE GENOMIC DNA]</scope>
    <source>
        <strain evidence="12 13">DSM 15269</strain>
    </source>
</reference>
<dbReference type="InterPro" id="IPR000700">
    <property type="entry name" value="PAS-assoc_C"/>
</dbReference>
<evidence type="ECO:0000256" key="1">
    <source>
        <dbReference type="ARBA" id="ARBA00000085"/>
    </source>
</evidence>
<name>A0A1G9ZSJ9_9BACT</name>
<evidence type="ECO:0000256" key="4">
    <source>
        <dbReference type="ARBA" id="ARBA00022679"/>
    </source>
</evidence>
<evidence type="ECO:0000313" key="13">
    <source>
        <dbReference type="Proteomes" id="UP000199602"/>
    </source>
</evidence>
<dbReference type="RefSeq" id="WP_092061864.1">
    <property type="nucleotide sequence ID" value="NZ_FNIN01000001.1"/>
</dbReference>
<dbReference type="SMART" id="SM00091">
    <property type="entry name" value="PAS"/>
    <property type="match status" value="3"/>
</dbReference>
<dbReference type="Gene3D" id="3.30.565.10">
    <property type="entry name" value="Histidine kinase-like ATPase, C-terminal domain"/>
    <property type="match status" value="1"/>
</dbReference>
<gene>
    <name evidence="12" type="ORF">SAMN04488516_101150</name>
</gene>
<dbReference type="Gene3D" id="1.10.287.130">
    <property type="match status" value="1"/>
</dbReference>
<dbReference type="OrthoDB" id="9769169at2"/>
<keyword evidence="8" id="KW-0902">Two-component regulatory system</keyword>
<dbReference type="Pfam" id="PF13426">
    <property type="entry name" value="PAS_9"/>
    <property type="match status" value="2"/>
</dbReference>